<dbReference type="SMART" id="SM01208">
    <property type="entry name" value="G5"/>
    <property type="match status" value="1"/>
</dbReference>
<gene>
    <name evidence="3" type="ORF">UT18_C0016G0042</name>
</gene>
<dbReference type="AlphaFoldDB" id="A0A0G0PWM0"/>
<comment type="caution">
    <text evidence="3">The sequence shown here is derived from an EMBL/GenBank/DDBJ whole genome shotgun (WGS) entry which is preliminary data.</text>
</comment>
<evidence type="ECO:0000313" key="4">
    <source>
        <dbReference type="Proteomes" id="UP000034207"/>
    </source>
</evidence>
<protein>
    <submittedName>
        <fullName evidence="3">Cell wall-binding protein yocH</fullName>
    </submittedName>
</protein>
<evidence type="ECO:0000313" key="3">
    <source>
        <dbReference type="EMBL" id="KKQ93746.1"/>
    </source>
</evidence>
<dbReference type="STRING" id="1618345.UT18_C0016G0042"/>
<dbReference type="InterPro" id="IPR011098">
    <property type="entry name" value="G5_dom"/>
</dbReference>
<dbReference type="Pfam" id="PF03990">
    <property type="entry name" value="DUF348"/>
    <property type="match status" value="2"/>
</dbReference>
<organism evidence="3 4">
    <name type="scientific">candidate division CPR2 bacterium GW2011_GWC2_39_10</name>
    <dbReference type="NCBI Taxonomy" id="1618345"/>
    <lineage>
        <taxon>Bacteria</taxon>
        <taxon>Bacteria division CPR2</taxon>
    </lineage>
</organism>
<proteinExistence type="predicted"/>
<feature type="domain" description="G5" evidence="2">
    <location>
        <begin position="223"/>
        <end position="303"/>
    </location>
</feature>
<accession>A0A0G0PWM0</accession>
<name>A0A0G0PWM0_UNCC2</name>
<sequence length="373" mass="40981">MEESILQFNKQWLISATKKISSALATFVLIPASVSGSLVSSNEIIVTGPVTAVTINVDGQTTTERLQAGDVRSALSLSKVSIGQWDAISPKLDTKLNGAAISINVDRAVPVLIADENTSLKTFSGYDDPKQILAQHNIAISEEDIVDNSLIMDVGGENWLGQKIQIRRAPRMEVFVDNSTITFKSWSRTVKELLDEKKIVVGDRDKTSPSLDSVITNGTRIEVIRVAESVVKKTVSITRPTSYQNDFNVTKGIEQIIDEGSDGQKEQTYKVVFENGLVASETLIEEKIILESKARVIKRGTKPPNPGDYWNLLVAAGQKYGIDPSAMFCVMVRESGGWWKAGEGTFTNGRKYPVMGAEISLIPKPKYMQQQQE</sequence>
<dbReference type="EMBL" id="LBVV01000016">
    <property type="protein sequence ID" value="KKQ93746.1"/>
    <property type="molecule type" value="Genomic_DNA"/>
</dbReference>
<dbReference type="Pfam" id="PF07501">
    <property type="entry name" value="G5"/>
    <property type="match status" value="1"/>
</dbReference>
<evidence type="ECO:0000259" key="2">
    <source>
        <dbReference type="PROSITE" id="PS51109"/>
    </source>
</evidence>
<evidence type="ECO:0000256" key="1">
    <source>
        <dbReference type="ARBA" id="ARBA00022729"/>
    </source>
</evidence>
<reference evidence="3 4" key="1">
    <citation type="journal article" date="2015" name="Nature">
        <title>rRNA introns, odd ribosomes, and small enigmatic genomes across a large radiation of phyla.</title>
        <authorList>
            <person name="Brown C.T."/>
            <person name="Hug L.A."/>
            <person name="Thomas B.C."/>
            <person name="Sharon I."/>
            <person name="Castelle C.J."/>
            <person name="Singh A."/>
            <person name="Wilkins M.J."/>
            <person name="Williams K.H."/>
            <person name="Banfield J.F."/>
        </authorList>
    </citation>
    <scope>NUCLEOTIDE SEQUENCE [LARGE SCALE GENOMIC DNA]</scope>
</reference>
<dbReference type="Gene3D" id="2.20.230.10">
    <property type="entry name" value="Resuscitation-promoting factor rpfb"/>
    <property type="match status" value="1"/>
</dbReference>
<dbReference type="PROSITE" id="PS51109">
    <property type="entry name" value="G5"/>
    <property type="match status" value="1"/>
</dbReference>
<dbReference type="InterPro" id="IPR007137">
    <property type="entry name" value="DUF348"/>
</dbReference>
<dbReference type="Proteomes" id="UP000034207">
    <property type="component" value="Unassembled WGS sequence"/>
</dbReference>
<keyword evidence="1" id="KW-0732">Signal</keyword>